<organism evidence="2 3">
    <name type="scientific">Caenorhabditis angaria</name>
    <dbReference type="NCBI Taxonomy" id="860376"/>
    <lineage>
        <taxon>Eukaryota</taxon>
        <taxon>Metazoa</taxon>
        <taxon>Ecdysozoa</taxon>
        <taxon>Nematoda</taxon>
        <taxon>Chromadorea</taxon>
        <taxon>Rhabditida</taxon>
        <taxon>Rhabditina</taxon>
        <taxon>Rhabditomorpha</taxon>
        <taxon>Rhabditoidea</taxon>
        <taxon>Rhabditidae</taxon>
        <taxon>Peloderinae</taxon>
        <taxon>Caenorhabditis</taxon>
    </lineage>
</organism>
<evidence type="ECO:0000313" key="2">
    <source>
        <dbReference type="EMBL" id="CAI5450853.1"/>
    </source>
</evidence>
<dbReference type="EMBL" id="CANHGI010000005">
    <property type="protein sequence ID" value="CAI5450853.1"/>
    <property type="molecule type" value="Genomic_DNA"/>
</dbReference>
<gene>
    <name evidence="2" type="ORF">CAMP_LOCUS13490</name>
</gene>
<proteinExistence type="predicted"/>
<dbReference type="Proteomes" id="UP001152747">
    <property type="component" value="Unassembled WGS sequence"/>
</dbReference>
<keyword evidence="1" id="KW-0732">Signal</keyword>
<accession>A0A9P1IWU4</accession>
<evidence type="ECO:0000256" key="1">
    <source>
        <dbReference type="SAM" id="SignalP"/>
    </source>
</evidence>
<sequence length="97" mass="11634">MFNKNLVIFLFILKLVNCNAPCMTPPDFCTKNPIRRDVIDCMRDWQCREGYVCYFGACHNINDEMHPFRAQSIRTYFPDEEATEDNERFEHMLSTEW</sequence>
<feature type="signal peptide" evidence="1">
    <location>
        <begin position="1"/>
        <end position="18"/>
    </location>
</feature>
<keyword evidence="3" id="KW-1185">Reference proteome</keyword>
<reference evidence="2" key="1">
    <citation type="submission" date="2022-11" db="EMBL/GenBank/DDBJ databases">
        <authorList>
            <person name="Kikuchi T."/>
        </authorList>
    </citation>
    <scope>NUCLEOTIDE SEQUENCE</scope>
    <source>
        <strain evidence="2">PS1010</strain>
    </source>
</reference>
<feature type="chain" id="PRO_5040463160" description="Domain of unknown function DB domain-containing protein" evidence="1">
    <location>
        <begin position="19"/>
        <end position="97"/>
    </location>
</feature>
<dbReference type="AlphaFoldDB" id="A0A9P1IWU4"/>
<protein>
    <recommendedName>
        <fullName evidence="4">Domain of unknown function DB domain-containing protein</fullName>
    </recommendedName>
</protein>
<comment type="caution">
    <text evidence="2">The sequence shown here is derived from an EMBL/GenBank/DDBJ whole genome shotgun (WGS) entry which is preliminary data.</text>
</comment>
<evidence type="ECO:0000313" key="3">
    <source>
        <dbReference type="Proteomes" id="UP001152747"/>
    </source>
</evidence>
<evidence type="ECO:0008006" key="4">
    <source>
        <dbReference type="Google" id="ProtNLM"/>
    </source>
</evidence>
<name>A0A9P1IWU4_9PELO</name>